<proteinExistence type="inferred from homology"/>
<comment type="caution">
    <text evidence="5">Lacks conserved residue(s) required for the propagation of feature annotation.</text>
</comment>
<dbReference type="PROSITE" id="PS01218">
    <property type="entry name" value="TATC"/>
    <property type="match status" value="1"/>
</dbReference>
<comment type="similarity">
    <text evidence="5">Belongs to the TatC family.</text>
</comment>
<keyword evidence="3 5" id="KW-1133">Transmembrane helix</keyword>
<comment type="subcellular location">
    <subcellularLocation>
        <location evidence="5">Cell membrane</location>
        <topology evidence="5">Multi-pass membrane protein</topology>
    </subcellularLocation>
    <subcellularLocation>
        <location evidence="1">Membrane</location>
        <topology evidence="1">Multi-pass membrane protein</topology>
    </subcellularLocation>
</comment>
<evidence type="ECO:0000313" key="7">
    <source>
        <dbReference type="Proteomes" id="UP001267290"/>
    </source>
</evidence>
<sequence>MEQEDWILHLTEVRKRLLIVFAWFIVTLCVGLYLSSDILLYLKTQPLIGEIKWNVFAFTDGLMIYMKCAFLFAGLFTIPVILYQAWAFVKPGLTESESRSALPYIPVAFALFIIGVSFSYWVVFPMMMRFMIRMNQSIGAVETYGIDRYFAFLFQIVIPMAIAFELPVVLLFLTKIGLLTPQILKKSRKYAYIALTITGSCISPPDMISHLSVTIPLILLFEISVLVAGWQWRAMQRVAKLNLIEE</sequence>
<dbReference type="InterPro" id="IPR019820">
    <property type="entry name" value="Sec-indep_translocase_CS"/>
</dbReference>
<feature type="transmembrane region" description="Helical" evidence="5">
    <location>
        <begin position="101"/>
        <end position="123"/>
    </location>
</feature>
<dbReference type="HAMAP" id="MF_00902">
    <property type="entry name" value="TatC"/>
    <property type="match status" value="1"/>
</dbReference>
<feature type="transmembrane region" description="Helical" evidence="5">
    <location>
        <begin position="17"/>
        <end position="42"/>
    </location>
</feature>
<keyword evidence="5" id="KW-1003">Cell membrane</keyword>
<keyword evidence="5" id="KW-0653">Protein transport</keyword>
<comment type="subunit">
    <text evidence="5">Forms a complex with TatA.</text>
</comment>
<evidence type="ECO:0000256" key="3">
    <source>
        <dbReference type="ARBA" id="ARBA00022989"/>
    </source>
</evidence>
<feature type="transmembrane region" description="Helical" evidence="5">
    <location>
        <begin position="62"/>
        <end position="89"/>
    </location>
</feature>
<reference evidence="6 7" key="1">
    <citation type="submission" date="2023-07" db="EMBL/GenBank/DDBJ databases">
        <title>Sorghum-associated microbial communities from plants grown in Nebraska, USA.</title>
        <authorList>
            <person name="Schachtman D."/>
        </authorList>
    </citation>
    <scope>NUCLEOTIDE SEQUENCE [LARGE SCALE GENOMIC DNA]</scope>
    <source>
        <strain evidence="6 7">CC258</strain>
    </source>
</reference>
<dbReference type="Proteomes" id="UP001267290">
    <property type="component" value="Unassembled WGS sequence"/>
</dbReference>
<evidence type="ECO:0000256" key="5">
    <source>
        <dbReference type="HAMAP-Rule" id="MF_00902"/>
    </source>
</evidence>
<evidence type="ECO:0000256" key="4">
    <source>
        <dbReference type="ARBA" id="ARBA00023136"/>
    </source>
</evidence>
<dbReference type="PRINTS" id="PR01840">
    <property type="entry name" value="TATCFAMILY"/>
</dbReference>
<protein>
    <recommendedName>
        <fullName evidence="5">Sec-independent protein translocase protein TatC</fullName>
    </recommendedName>
</protein>
<keyword evidence="2 5" id="KW-0812">Transmembrane</keyword>
<comment type="function">
    <text evidence="5">Part of the twin-arginine translocation (Tat) system that transports large folded proteins containing a characteristic twin-arginine motif in their signal peptide across membranes.</text>
</comment>
<keyword evidence="4 5" id="KW-0472">Membrane</keyword>
<keyword evidence="5" id="KW-0813">Transport</keyword>
<accession>A0ABU1NS22</accession>
<evidence type="ECO:0000256" key="2">
    <source>
        <dbReference type="ARBA" id="ARBA00022692"/>
    </source>
</evidence>
<dbReference type="EMBL" id="JAVDSB010000001">
    <property type="protein sequence ID" value="MDR6549861.1"/>
    <property type="molecule type" value="Genomic_DNA"/>
</dbReference>
<dbReference type="InterPro" id="IPR002033">
    <property type="entry name" value="TatC"/>
</dbReference>
<dbReference type="NCBIfam" id="TIGR00945">
    <property type="entry name" value="tatC"/>
    <property type="match status" value="1"/>
</dbReference>
<evidence type="ECO:0000313" key="6">
    <source>
        <dbReference type="EMBL" id="MDR6549861.1"/>
    </source>
</evidence>
<dbReference type="Pfam" id="PF00902">
    <property type="entry name" value="TatC"/>
    <property type="match status" value="1"/>
</dbReference>
<dbReference type="PANTHER" id="PTHR30371">
    <property type="entry name" value="SEC-INDEPENDENT PROTEIN TRANSLOCASE PROTEIN TATC"/>
    <property type="match status" value="1"/>
</dbReference>
<keyword evidence="5" id="KW-0811">Translocation</keyword>
<organism evidence="6 7">
    <name type="scientific">Paenibacillus qinlingensis</name>
    <dbReference type="NCBI Taxonomy" id="1837343"/>
    <lineage>
        <taxon>Bacteria</taxon>
        <taxon>Bacillati</taxon>
        <taxon>Bacillota</taxon>
        <taxon>Bacilli</taxon>
        <taxon>Bacillales</taxon>
        <taxon>Paenibacillaceae</taxon>
        <taxon>Paenibacillus</taxon>
    </lineage>
</organism>
<feature type="transmembrane region" description="Helical" evidence="5">
    <location>
        <begin position="214"/>
        <end position="232"/>
    </location>
</feature>
<feature type="transmembrane region" description="Helical" evidence="5">
    <location>
        <begin position="152"/>
        <end position="178"/>
    </location>
</feature>
<keyword evidence="7" id="KW-1185">Reference proteome</keyword>
<evidence type="ECO:0000256" key="1">
    <source>
        <dbReference type="ARBA" id="ARBA00004141"/>
    </source>
</evidence>
<name>A0ABU1NS22_9BACL</name>
<comment type="caution">
    <text evidence="6">The sequence shown here is derived from an EMBL/GenBank/DDBJ whole genome shotgun (WGS) entry which is preliminary data.</text>
</comment>
<gene>
    <name evidence="5" type="primary">tatC</name>
    <name evidence="6" type="ORF">J2736_001044</name>
</gene>
<dbReference type="RefSeq" id="WP_310224134.1">
    <property type="nucleotide sequence ID" value="NZ_JAVDSB010000001.1"/>
</dbReference>
<dbReference type="PANTHER" id="PTHR30371:SF0">
    <property type="entry name" value="SEC-INDEPENDENT PROTEIN TRANSLOCASE PROTEIN TATC, CHLOROPLASTIC-RELATED"/>
    <property type="match status" value="1"/>
</dbReference>